<dbReference type="Gene3D" id="3.90.1410.10">
    <property type="entry name" value="set domain protein methyltransferase, domain 1"/>
    <property type="match status" value="2"/>
</dbReference>
<evidence type="ECO:0000313" key="7">
    <source>
        <dbReference type="Proteomes" id="UP001146120"/>
    </source>
</evidence>
<dbReference type="PANTHER" id="PTHR13271">
    <property type="entry name" value="UNCHARACTERIZED PUTATIVE METHYLTRANSFERASE"/>
    <property type="match status" value="1"/>
</dbReference>
<reference evidence="6" key="1">
    <citation type="submission" date="2022-11" db="EMBL/GenBank/DDBJ databases">
        <authorList>
            <person name="Morgan W.R."/>
            <person name="Tartar A."/>
        </authorList>
    </citation>
    <scope>NUCLEOTIDE SEQUENCE</scope>
    <source>
        <strain evidence="6">ARSEF 373</strain>
    </source>
</reference>
<evidence type="ECO:0000259" key="5">
    <source>
        <dbReference type="Pfam" id="PF09273"/>
    </source>
</evidence>
<dbReference type="AlphaFoldDB" id="A0AAV2Z7J0"/>
<feature type="region of interest" description="Disordered" evidence="4">
    <location>
        <begin position="479"/>
        <end position="498"/>
    </location>
</feature>
<dbReference type="Pfam" id="PF09273">
    <property type="entry name" value="Rubis-subs-bind"/>
    <property type="match status" value="1"/>
</dbReference>
<comment type="caution">
    <text evidence="6">The sequence shown here is derived from an EMBL/GenBank/DDBJ whole genome shotgun (WGS) entry which is preliminary data.</text>
</comment>
<keyword evidence="3" id="KW-0949">S-adenosyl-L-methionine</keyword>
<name>A0AAV2Z7J0_9STRA</name>
<dbReference type="InterPro" id="IPR050600">
    <property type="entry name" value="SETD3_SETD6_MTase"/>
</dbReference>
<dbReference type="SUPFAM" id="SSF81822">
    <property type="entry name" value="RuBisCo LSMT C-terminal, substrate-binding domain"/>
    <property type="match status" value="1"/>
</dbReference>
<evidence type="ECO:0000256" key="1">
    <source>
        <dbReference type="ARBA" id="ARBA00022603"/>
    </source>
</evidence>
<dbReference type="InterPro" id="IPR015353">
    <property type="entry name" value="Rubisco_LSMT_subst-bd"/>
</dbReference>
<evidence type="ECO:0000256" key="4">
    <source>
        <dbReference type="SAM" id="MobiDB-lite"/>
    </source>
</evidence>
<dbReference type="GO" id="GO:0016279">
    <property type="term" value="F:protein-lysine N-methyltransferase activity"/>
    <property type="evidence" value="ECO:0007669"/>
    <property type="project" value="TreeGrafter"/>
</dbReference>
<evidence type="ECO:0000313" key="6">
    <source>
        <dbReference type="EMBL" id="DBA02301.1"/>
    </source>
</evidence>
<dbReference type="CDD" id="cd10527">
    <property type="entry name" value="SET_LSMT"/>
    <property type="match status" value="2"/>
</dbReference>
<keyword evidence="7" id="KW-1185">Reference proteome</keyword>
<sequence length="893" mass="101714">MIICQETIGQRVSTSLGKLFFEMEDKQEEMLTAFLVIEQLQGSSSFWAPYLRALPAMTRQNRDALTSPLFYGSDLDIVQLQDERMMLAAEGERAHAKQAFKNFQARFKAYLPAQSKDLAARYQWARFLVNSRAFSIKGHRFLIPFADFFNGKPHPQARDQDNGQHFLQYHRLQARGITIRADRHTPATHQLFEDYGDNDNYLYFVYHGFLMDENRFDCASFRLPPIPADNTDLQAQKLRIIGHFGVRNAPRSCITDRATIARHEMSLLNFYTTLYHLNATATAACIEPSEYQRCFVQPQAPEATKLELLMDGIRTELKNFPTTIEQDQQILASTKTASRLRHAVAFRLSRKRILLAALGILEYKAQRMSAAVEEAGDAAATADILNDVTRKSLNEGAAAADSPVDQFDEVVQDGVPYDDNEVVDDEVVFMEDVELEMTDAAAGTKEDESNPEPIVAEVVLETDEVEVASSTDTIEQLELSETSNVGEQPMGKKEHQQQAVDPRVDIFSKWVENELNLPINHLAVRYIDDRFGYGAVATKRLAPGEVYLSVPTSVVMNAQSALRSPWLKRFLPRLGMSPDSASLDRTLVLLLHLIEEKFAPHKQADGGQVSFWKPYLDMLPDVETGTASPLFYDRSHLRLLEATDMYELAIAYRDQTLQSYNELTSRLPPWVTRDRFVWATAMLDSRSIWWSGQRHLVPLLDMVNCLEVGPKHGVHHTMLEGDNAVTKASWTFEPGEQVVENYGQPNYIYLLYHGFVLAEGKNQNDCAHVRFRMDASVFEGKPEKAKQEFMQRMEAMNFYSWTPDVCVRPDDNQSLHKFLRIALIESKPLSDPNDFPVEDQRRIARAAVQTRIRGLQKAVARFERLPSVDARHEVIQSYVVQQSELMQRVLERL</sequence>
<dbReference type="GO" id="GO:0032259">
    <property type="term" value="P:methylation"/>
    <property type="evidence" value="ECO:0007669"/>
    <property type="project" value="UniProtKB-KW"/>
</dbReference>
<dbReference type="Gene3D" id="3.90.1420.10">
    <property type="entry name" value="Rubisco LSMT, substrate-binding domain"/>
    <property type="match status" value="1"/>
</dbReference>
<feature type="domain" description="Rubisco LSMT substrate-binding" evidence="5">
    <location>
        <begin position="271"/>
        <end position="354"/>
    </location>
</feature>
<gene>
    <name evidence="6" type="ORF">N0F65_006176</name>
</gene>
<protein>
    <recommendedName>
        <fullName evidence="5">Rubisco LSMT substrate-binding domain-containing protein</fullName>
    </recommendedName>
</protein>
<keyword evidence="2" id="KW-0808">Transferase</keyword>
<evidence type="ECO:0000256" key="3">
    <source>
        <dbReference type="ARBA" id="ARBA00022691"/>
    </source>
</evidence>
<dbReference type="InterPro" id="IPR036464">
    <property type="entry name" value="Rubisco_LSMT_subst-bd_sf"/>
</dbReference>
<proteinExistence type="predicted"/>
<evidence type="ECO:0000256" key="2">
    <source>
        <dbReference type="ARBA" id="ARBA00022679"/>
    </source>
</evidence>
<accession>A0AAV2Z7J0</accession>
<dbReference type="PANTHER" id="PTHR13271:SF121">
    <property type="entry name" value="SET DOMAIN-CONTAINING PROTEIN"/>
    <property type="match status" value="1"/>
</dbReference>
<dbReference type="InterPro" id="IPR046341">
    <property type="entry name" value="SET_dom_sf"/>
</dbReference>
<dbReference type="SUPFAM" id="SSF82199">
    <property type="entry name" value="SET domain"/>
    <property type="match status" value="2"/>
</dbReference>
<dbReference type="EMBL" id="DAKRPA010000033">
    <property type="protein sequence ID" value="DBA02301.1"/>
    <property type="molecule type" value="Genomic_DNA"/>
</dbReference>
<keyword evidence="1" id="KW-0489">Methyltransferase</keyword>
<organism evidence="6 7">
    <name type="scientific">Lagenidium giganteum</name>
    <dbReference type="NCBI Taxonomy" id="4803"/>
    <lineage>
        <taxon>Eukaryota</taxon>
        <taxon>Sar</taxon>
        <taxon>Stramenopiles</taxon>
        <taxon>Oomycota</taxon>
        <taxon>Peronosporomycetes</taxon>
        <taxon>Pythiales</taxon>
        <taxon>Pythiaceae</taxon>
    </lineage>
</organism>
<reference evidence="6" key="2">
    <citation type="journal article" date="2023" name="Microbiol Resour">
        <title>Decontamination and Annotation of the Draft Genome Sequence of the Oomycete Lagenidium giganteum ARSEF 373.</title>
        <authorList>
            <person name="Morgan W.R."/>
            <person name="Tartar A."/>
        </authorList>
    </citation>
    <scope>NUCLEOTIDE SEQUENCE</scope>
    <source>
        <strain evidence="6">ARSEF 373</strain>
    </source>
</reference>
<dbReference type="Proteomes" id="UP001146120">
    <property type="component" value="Unassembled WGS sequence"/>
</dbReference>